<dbReference type="GO" id="GO:0048472">
    <property type="term" value="F:threonine-phosphate decarboxylase activity"/>
    <property type="evidence" value="ECO:0007669"/>
    <property type="project" value="InterPro"/>
</dbReference>
<dbReference type="PANTHER" id="PTHR34308:SF1">
    <property type="entry name" value="COBALAMIN BIOSYNTHESIS PROTEIN CBIB"/>
    <property type="match status" value="1"/>
</dbReference>
<evidence type="ECO:0000256" key="1">
    <source>
        <dbReference type="ARBA" id="ARBA00004651"/>
    </source>
</evidence>
<organism evidence="10 11">
    <name type="scientific">Leucothrix arctica</name>
    <dbReference type="NCBI Taxonomy" id="1481894"/>
    <lineage>
        <taxon>Bacteria</taxon>
        <taxon>Pseudomonadati</taxon>
        <taxon>Pseudomonadota</taxon>
        <taxon>Gammaproteobacteria</taxon>
        <taxon>Thiotrichales</taxon>
        <taxon>Thiotrichaceae</taxon>
        <taxon>Leucothrix</taxon>
    </lineage>
</organism>
<dbReference type="UniPathway" id="UPA00148"/>
<dbReference type="RefSeq" id="WP_109824066.1">
    <property type="nucleotide sequence ID" value="NZ_QGKL01000038.1"/>
</dbReference>
<sequence length="303" mass="33081">MLQLLTIPLSLAFDRVLGEPSRFHPLVGYGAIVDRIEKTLNHGNAKISKGVIAWTLAVIPIVFITWIIDQLLGGWWMSILCGYLAIGWQSLRQHGQWVEQALLSGDIATARTKLSWIVSRDTSSLNEEEISRGCIESLLENGSDAIFAPLFWLAIGGAPAVVLYRLCNTLDAMWGYRNDRYEQFGKFSARADDVLNLIPARLTAFSYALTGNFMGAMKAWRAQIGQWYSPNAGVVMATGAGALSISLGGNATYHGKQKSRPTLGSGSAPKAKDLSRALILIDRCVYLWSSIALILAGTYALLS</sequence>
<evidence type="ECO:0000256" key="3">
    <source>
        <dbReference type="ARBA" id="ARBA00006263"/>
    </source>
</evidence>
<keyword evidence="7 9" id="KW-1133">Transmembrane helix</keyword>
<keyword evidence="8 9" id="KW-0472">Membrane</keyword>
<feature type="transmembrane region" description="Helical" evidence="9">
    <location>
        <begin position="146"/>
        <end position="167"/>
    </location>
</feature>
<dbReference type="GO" id="GO:0005886">
    <property type="term" value="C:plasma membrane"/>
    <property type="evidence" value="ECO:0007669"/>
    <property type="project" value="UniProtKB-SubCell"/>
</dbReference>
<dbReference type="AlphaFoldDB" id="A0A317CC05"/>
<proteinExistence type="inferred from homology"/>
<keyword evidence="11" id="KW-1185">Reference proteome</keyword>
<gene>
    <name evidence="9" type="primary">cobD</name>
    <name evidence="10" type="ORF">DKT75_14010</name>
</gene>
<feature type="transmembrane region" description="Helical" evidence="9">
    <location>
        <begin position="51"/>
        <end position="68"/>
    </location>
</feature>
<comment type="caution">
    <text evidence="10">The sequence shown here is derived from an EMBL/GenBank/DDBJ whole genome shotgun (WGS) entry which is preliminary data.</text>
</comment>
<comment type="subcellular location">
    <subcellularLocation>
        <location evidence="1 9">Cell membrane</location>
        <topology evidence="1 9">Multi-pass membrane protein</topology>
    </subcellularLocation>
</comment>
<keyword evidence="5 9" id="KW-0169">Cobalamin biosynthesis</keyword>
<evidence type="ECO:0000256" key="4">
    <source>
        <dbReference type="ARBA" id="ARBA00022475"/>
    </source>
</evidence>
<dbReference type="OrthoDB" id="9811967at2"/>
<evidence type="ECO:0000256" key="5">
    <source>
        <dbReference type="ARBA" id="ARBA00022573"/>
    </source>
</evidence>
<dbReference type="HAMAP" id="MF_00024">
    <property type="entry name" value="CobD_CbiB"/>
    <property type="match status" value="1"/>
</dbReference>
<protein>
    <recommendedName>
        <fullName evidence="9">Cobalamin biosynthesis protein CobD</fullName>
    </recommendedName>
</protein>
<comment type="caution">
    <text evidence="9">Lacks conserved residue(s) required for the propagation of feature annotation.</text>
</comment>
<dbReference type="Proteomes" id="UP000245506">
    <property type="component" value="Unassembled WGS sequence"/>
</dbReference>
<comment type="similarity">
    <text evidence="3 9">Belongs to the CobD/CbiB family.</text>
</comment>
<evidence type="ECO:0000256" key="9">
    <source>
        <dbReference type="HAMAP-Rule" id="MF_00024"/>
    </source>
</evidence>
<dbReference type="EMBL" id="QGKL01000038">
    <property type="protein sequence ID" value="PWQ94863.1"/>
    <property type="molecule type" value="Genomic_DNA"/>
</dbReference>
<accession>A0A317CC05</accession>
<keyword evidence="6 9" id="KW-0812">Transmembrane</keyword>
<evidence type="ECO:0000313" key="11">
    <source>
        <dbReference type="Proteomes" id="UP000245506"/>
    </source>
</evidence>
<evidence type="ECO:0000313" key="10">
    <source>
        <dbReference type="EMBL" id="PWQ94863.1"/>
    </source>
</evidence>
<dbReference type="GO" id="GO:0015420">
    <property type="term" value="F:ABC-type vitamin B12 transporter activity"/>
    <property type="evidence" value="ECO:0007669"/>
    <property type="project" value="UniProtKB-UniRule"/>
</dbReference>
<keyword evidence="4 9" id="KW-1003">Cell membrane</keyword>
<evidence type="ECO:0000256" key="7">
    <source>
        <dbReference type="ARBA" id="ARBA00022989"/>
    </source>
</evidence>
<name>A0A317CC05_9GAMM</name>
<dbReference type="InterPro" id="IPR004485">
    <property type="entry name" value="Cobalamin_biosynth_CobD/CbiB"/>
</dbReference>
<dbReference type="NCBIfam" id="TIGR00380">
    <property type="entry name" value="cobal_cbiB"/>
    <property type="match status" value="1"/>
</dbReference>
<reference evidence="10 11" key="1">
    <citation type="submission" date="2018-05" db="EMBL/GenBank/DDBJ databases">
        <title>Leucothrix arctica sp. nov., isolated from Arctic seawater.</title>
        <authorList>
            <person name="Choi A."/>
            <person name="Baek K."/>
        </authorList>
    </citation>
    <scope>NUCLEOTIDE SEQUENCE [LARGE SCALE GENOMIC DNA]</scope>
    <source>
        <strain evidence="10 11">IMCC9719</strain>
    </source>
</reference>
<evidence type="ECO:0000256" key="8">
    <source>
        <dbReference type="ARBA" id="ARBA00023136"/>
    </source>
</evidence>
<comment type="function">
    <text evidence="9">Converts cobyric acid to cobinamide by the addition of aminopropanol on the F carboxylic group.</text>
</comment>
<evidence type="ECO:0000256" key="2">
    <source>
        <dbReference type="ARBA" id="ARBA00004953"/>
    </source>
</evidence>
<feature type="transmembrane region" description="Helical" evidence="9">
    <location>
        <begin position="284"/>
        <end position="302"/>
    </location>
</feature>
<comment type="pathway">
    <text evidence="2 9">Cofactor biosynthesis; adenosylcobalamin biosynthesis.</text>
</comment>
<dbReference type="GO" id="GO:0009236">
    <property type="term" value="P:cobalamin biosynthetic process"/>
    <property type="evidence" value="ECO:0007669"/>
    <property type="project" value="UniProtKB-UniRule"/>
</dbReference>
<evidence type="ECO:0000256" key="6">
    <source>
        <dbReference type="ARBA" id="ARBA00022692"/>
    </source>
</evidence>
<dbReference type="PANTHER" id="PTHR34308">
    <property type="entry name" value="COBALAMIN BIOSYNTHESIS PROTEIN CBIB"/>
    <property type="match status" value="1"/>
</dbReference>
<dbReference type="Pfam" id="PF03186">
    <property type="entry name" value="CobD_Cbib"/>
    <property type="match status" value="1"/>
</dbReference>